<accession>A0A2P6PYE1</accession>
<keyword evidence="3" id="KW-0349">Heme</keyword>
<keyword evidence="9" id="KW-0503">Monooxygenase</keyword>
<evidence type="ECO:0000256" key="8">
    <source>
        <dbReference type="ARBA" id="ARBA00023004"/>
    </source>
</evidence>
<name>A0A2P6PYE1_ROSCH</name>
<sequence>MVASSRPKMAAVEIIGYNYAVFGFRPSGPYWREVRKSATLELHPIRFLDTFESVKCAPS</sequence>
<evidence type="ECO:0000256" key="3">
    <source>
        <dbReference type="ARBA" id="ARBA00022617"/>
    </source>
</evidence>
<dbReference type="GO" id="GO:0046872">
    <property type="term" value="F:metal ion binding"/>
    <property type="evidence" value="ECO:0007669"/>
    <property type="project" value="UniProtKB-KW"/>
</dbReference>
<dbReference type="Gramene" id="PRQ26950">
    <property type="protein sequence ID" value="PRQ26950"/>
    <property type="gene ID" value="RchiOBHm_Chr6g0300121"/>
</dbReference>
<comment type="subcellular location">
    <subcellularLocation>
        <location evidence="2">Membrane</location>
    </subcellularLocation>
</comment>
<evidence type="ECO:0000256" key="5">
    <source>
        <dbReference type="ARBA" id="ARBA00022723"/>
    </source>
</evidence>
<evidence type="ECO:0000256" key="7">
    <source>
        <dbReference type="ARBA" id="ARBA00023002"/>
    </source>
</evidence>
<keyword evidence="7" id="KW-0560">Oxidoreductase</keyword>
<dbReference type="Proteomes" id="UP000238479">
    <property type="component" value="Chromosome 6"/>
</dbReference>
<evidence type="ECO:0000256" key="2">
    <source>
        <dbReference type="ARBA" id="ARBA00004370"/>
    </source>
</evidence>
<gene>
    <name evidence="11" type="ORF">RchiOBHm_Chr6g0300121</name>
</gene>
<keyword evidence="6" id="KW-1133">Transmembrane helix</keyword>
<protein>
    <recommendedName>
        <fullName evidence="13">Cytochrome P450</fullName>
    </recommendedName>
</protein>
<comment type="cofactor">
    <cofactor evidence="1">
        <name>heme</name>
        <dbReference type="ChEBI" id="CHEBI:30413"/>
    </cofactor>
</comment>
<dbReference type="PANTHER" id="PTHR47947">
    <property type="entry name" value="CYTOCHROME P450 82C3-RELATED"/>
    <property type="match status" value="1"/>
</dbReference>
<dbReference type="EMBL" id="PDCK01000044">
    <property type="protein sequence ID" value="PRQ26950.1"/>
    <property type="molecule type" value="Genomic_DNA"/>
</dbReference>
<organism evidence="11 12">
    <name type="scientific">Rosa chinensis</name>
    <name type="common">China rose</name>
    <dbReference type="NCBI Taxonomy" id="74649"/>
    <lineage>
        <taxon>Eukaryota</taxon>
        <taxon>Viridiplantae</taxon>
        <taxon>Streptophyta</taxon>
        <taxon>Embryophyta</taxon>
        <taxon>Tracheophyta</taxon>
        <taxon>Spermatophyta</taxon>
        <taxon>Magnoliopsida</taxon>
        <taxon>eudicotyledons</taxon>
        <taxon>Gunneridae</taxon>
        <taxon>Pentapetalae</taxon>
        <taxon>rosids</taxon>
        <taxon>fabids</taxon>
        <taxon>Rosales</taxon>
        <taxon>Rosaceae</taxon>
        <taxon>Rosoideae</taxon>
        <taxon>Rosoideae incertae sedis</taxon>
        <taxon>Rosa</taxon>
    </lineage>
</organism>
<evidence type="ECO:0000313" key="12">
    <source>
        <dbReference type="Proteomes" id="UP000238479"/>
    </source>
</evidence>
<evidence type="ECO:0000313" key="11">
    <source>
        <dbReference type="EMBL" id="PRQ26950.1"/>
    </source>
</evidence>
<dbReference type="InterPro" id="IPR050651">
    <property type="entry name" value="Plant_Cytochrome_P450_Monoox"/>
</dbReference>
<keyword evidence="5" id="KW-0479">Metal-binding</keyword>
<evidence type="ECO:0000256" key="6">
    <source>
        <dbReference type="ARBA" id="ARBA00022989"/>
    </source>
</evidence>
<keyword evidence="8" id="KW-0408">Iron</keyword>
<keyword evidence="12" id="KW-1185">Reference proteome</keyword>
<evidence type="ECO:0000256" key="10">
    <source>
        <dbReference type="ARBA" id="ARBA00023136"/>
    </source>
</evidence>
<keyword evidence="10" id="KW-0472">Membrane</keyword>
<reference evidence="11 12" key="1">
    <citation type="journal article" date="2018" name="Nat. Genet.">
        <title>The Rosa genome provides new insights in the design of modern roses.</title>
        <authorList>
            <person name="Bendahmane M."/>
        </authorList>
    </citation>
    <scope>NUCLEOTIDE SEQUENCE [LARGE SCALE GENOMIC DNA]</scope>
    <source>
        <strain evidence="12">cv. Old Blush</strain>
    </source>
</reference>
<dbReference type="PANTHER" id="PTHR47947:SF26">
    <property type="entry name" value="CYTOCHROME P450"/>
    <property type="match status" value="1"/>
</dbReference>
<comment type="caution">
    <text evidence="11">The sequence shown here is derived from an EMBL/GenBank/DDBJ whole genome shotgun (WGS) entry which is preliminary data.</text>
</comment>
<dbReference type="GO" id="GO:0004497">
    <property type="term" value="F:monooxygenase activity"/>
    <property type="evidence" value="ECO:0007669"/>
    <property type="project" value="UniProtKB-KW"/>
</dbReference>
<proteinExistence type="predicted"/>
<evidence type="ECO:0000256" key="9">
    <source>
        <dbReference type="ARBA" id="ARBA00023033"/>
    </source>
</evidence>
<keyword evidence="4" id="KW-0812">Transmembrane</keyword>
<dbReference type="Gene3D" id="1.20.930.50">
    <property type="match status" value="1"/>
</dbReference>
<dbReference type="GO" id="GO:0016020">
    <property type="term" value="C:membrane"/>
    <property type="evidence" value="ECO:0007669"/>
    <property type="project" value="UniProtKB-SubCell"/>
</dbReference>
<evidence type="ECO:0008006" key="13">
    <source>
        <dbReference type="Google" id="ProtNLM"/>
    </source>
</evidence>
<evidence type="ECO:0000256" key="4">
    <source>
        <dbReference type="ARBA" id="ARBA00022692"/>
    </source>
</evidence>
<evidence type="ECO:0000256" key="1">
    <source>
        <dbReference type="ARBA" id="ARBA00001971"/>
    </source>
</evidence>
<dbReference type="AlphaFoldDB" id="A0A2P6PYE1"/>